<sequence>MQPDDPGAEQPFVSHLIELRDRLIRMVIAILVVFLALFPFANELYVYIAAPLMAQLPDGNTMIATQVAAPFLTPFKLALVAAVFLSMPFLFYQLWAFVAPGLYQHERRLAVPLLLSSVLLFYLGMLFAYYVVFPLVFAFLAGSTPEGVAMMTDISAYLDFVLTLFFAFGLAFEIPIATILLVALRLTTPAALAAKRPYVIVGVFVVGMFLTPPDVISQTLLAIPMWLLFELGILFARILLKGRLDEDEDDDGVDPDGPGGSPAPGGGPRPGTSVGSELDPALDEESRWQPLSETEMEAELDRIDAEEAAREMPASTPVSGGINSVEEKLKRANRLRELDSLIAARHVLYEVLEEGDEDARRVARNILAQLDD</sequence>
<feature type="transmembrane region" description="Helical" evidence="5">
    <location>
        <begin position="219"/>
        <end position="240"/>
    </location>
</feature>
<dbReference type="EMBL" id="LSYU01000083">
    <property type="protein sequence ID" value="KXX63688.1"/>
    <property type="molecule type" value="Genomic_DNA"/>
</dbReference>
<dbReference type="InterPro" id="IPR038440">
    <property type="entry name" value="FimV_C_sf"/>
</dbReference>
<comment type="function">
    <text evidence="5">Part of the twin-arginine translocation (Tat) system that transports large folded proteins containing a characteristic twin-arginine motif in their signal peptide across membranes. Together with TatB, TatC is part of a receptor directly interacting with Tat signal peptides.</text>
</comment>
<protein>
    <recommendedName>
        <fullName evidence="5">Sec-independent protein translocase protein TatC</fullName>
    </recommendedName>
</protein>
<accession>A0ABR5VDB3</accession>
<name>A0ABR5VDB3_MARGR</name>
<dbReference type="PROSITE" id="PS01218">
    <property type="entry name" value="TATC"/>
    <property type="match status" value="1"/>
</dbReference>
<keyword evidence="5" id="KW-0653">Protein transport</keyword>
<feature type="transmembrane region" description="Helical" evidence="5">
    <location>
        <begin position="23"/>
        <end position="41"/>
    </location>
</feature>
<keyword evidence="5" id="KW-0813">Transport</keyword>
<evidence type="ECO:0000256" key="5">
    <source>
        <dbReference type="HAMAP-Rule" id="MF_00902"/>
    </source>
</evidence>
<comment type="subunit">
    <text evidence="5">The Tat system comprises two distinct complexes: a TatABC complex, containing multiple copies of TatA, TatB and TatC subunits, and a separate TatA complex, containing only TatA subunits. Substrates initially bind to the TatABC complex, which probably triggers association of the separate TatA complex to form the active translocon.</text>
</comment>
<gene>
    <name evidence="5" type="primary">tatC</name>
    <name evidence="7" type="ORF">AY586_16180</name>
</gene>
<keyword evidence="5" id="KW-1003">Cell membrane</keyword>
<dbReference type="HAMAP" id="MF_00902">
    <property type="entry name" value="TatC"/>
    <property type="match status" value="1"/>
</dbReference>
<keyword evidence="8" id="KW-1185">Reference proteome</keyword>
<dbReference type="PANTHER" id="PTHR30371">
    <property type="entry name" value="SEC-INDEPENDENT PROTEIN TRANSLOCASE PROTEIN TATC"/>
    <property type="match status" value="1"/>
</dbReference>
<evidence type="ECO:0000256" key="6">
    <source>
        <dbReference type="SAM" id="MobiDB-lite"/>
    </source>
</evidence>
<comment type="subcellular location">
    <subcellularLocation>
        <location evidence="5">Cell membrane</location>
        <topology evidence="5">Multi-pass membrane protein</topology>
    </subcellularLocation>
    <subcellularLocation>
        <location evidence="1">Membrane</location>
        <topology evidence="1">Multi-pass membrane protein</topology>
    </subcellularLocation>
</comment>
<feature type="transmembrane region" description="Helical" evidence="5">
    <location>
        <begin position="110"/>
        <end position="140"/>
    </location>
</feature>
<dbReference type="InterPro" id="IPR019820">
    <property type="entry name" value="Sec-indep_translocase_CS"/>
</dbReference>
<keyword evidence="3 5" id="KW-1133">Transmembrane helix</keyword>
<feature type="transmembrane region" description="Helical" evidence="5">
    <location>
        <begin position="160"/>
        <end position="184"/>
    </location>
</feature>
<comment type="caution">
    <text evidence="7">The sequence shown here is derived from an EMBL/GenBank/DDBJ whole genome shotgun (WGS) entry which is preliminary data.</text>
</comment>
<evidence type="ECO:0000256" key="1">
    <source>
        <dbReference type="ARBA" id="ARBA00004141"/>
    </source>
</evidence>
<reference evidence="7 8" key="1">
    <citation type="submission" date="2016-02" db="EMBL/GenBank/DDBJ databases">
        <title>Genome sequence of Marichromatium gracile YL-28, a purple sulfur bacterium.</title>
        <authorList>
            <person name="Zhao C."/>
            <person name="Hong X."/>
            <person name="Chen S."/>
            <person name="Yang S."/>
        </authorList>
    </citation>
    <scope>NUCLEOTIDE SEQUENCE [LARGE SCALE GENOMIC DNA]</scope>
    <source>
        <strain evidence="7 8">YL28</strain>
    </source>
</reference>
<keyword evidence="2 5" id="KW-0812">Transmembrane</keyword>
<dbReference type="PRINTS" id="PR01840">
    <property type="entry name" value="TATCFAMILY"/>
</dbReference>
<organism evidence="7 8">
    <name type="scientific">Marichromatium gracile</name>
    <name type="common">Chromatium gracile</name>
    <dbReference type="NCBI Taxonomy" id="1048"/>
    <lineage>
        <taxon>Bacteria</taxon>
        <taxon>Pseudomonadati</taxon>
        <taxon>Pseudomonadota</taxon>
        <taxon>Gammaproteobacteria</taxon>
        <taxon>Chromatiales</taxon>
        <taxon>Chromatiaceae</taxon>
        <taxon>Marichromatium</taxon>
    </lineage>
</organism>
<keyword evidence="5" id="KW-0811">Translocation</keyword>
<feature type="region of interest" description="Disordered" evidence="6">
    <location>
        <begin position="246"/>
        <end position="298"/>
    </location>
</feature>
<keyword evidence="4 5" id="KW-0472">Membrane</keyword>
<dbReference type="Pfam" id="PF00902">
    <property type="entry name" value="TatC"/>
    <property type="match status" value="1"/>
</dbReference>
<dbReference type="NCBIfam" id="TIGR00945">
    <property type="entry name" value="tatC"/>
    <property type="match status" value="1"/>
</dbReference>
<dbReference type="Gene3D" id="1.20.58.2200">
    <property type="match status" value="1"/>
</dbReference>
<evidence type="ECO:0000256" key="4">
    <source>
        <dbReference type="ARBA" id="ARBA00023136"/>
    </source>
</evidence>
<comment type="similarity">
    <text evidence="5">Belongs to the TatC family.</text>
</comment>
<feature type="transmembrane region" description="Helical" evidence="5">
    <location>
        <begin position="77"/>
        <end position="98"/>
    </location>
</feature>
<dbReference type="InterPro" id="IPR002033">
    <property type="entry name" value="TatC"/>
</dbReference>
<dbReference type="Proteomes" id="UP000075766">
    <property type="component" value="Unassembled WGS sequence"/>
</dbReference>
<evidence type="ECO:0000256" key="3">
    <source>
        <dbReference type="ARBA" id="ARBA00022989"/>
    </source>
</evidence>
<evidence type="ECO:0000256" key="2">
    <source>
        <dbReference type="ARBA" id="ARBA00022692"/>
    </source>
</evidence>
<feature type="transmembrane region" description="Helical" evidence="5">
    <location>
        <begin position="196"/>
        <end position="213"/>
    </location>
</feature>
<evidence type="ECO:0000313" key="8">
    <source>
        <dbReference type="Proteomes" id="UP000075766"/>
    </source>
</evidence>
<proteinExistence type="inferred from homology"/>
<dbReference type="PANTHER" id="PTHR30371:SF0">
    <property type="entry name" value="SEC-INDEPENDENT PROTEIN TRANSLOCASE PROTEIN TATC, CHLOROPLASTIC-RELATED"/>
    <property type="match status" value="1"/>
</dbReference>
<feature type="compositionally biased region" description="Gly residues" evidence="6">
    <location>
        <begin position="257"/>
        <end position="269"/>
    </location>
</feature>
<evidence type="ECO:0000313" key="7">
    <source>
        <dbReference type="EMBL" id="KXX63688.1"/>
    </source>
</evidence>